<comment type="caution">
    <text evidence="6">The sequence shown here is derived from an EMBL/GenBank/DDBJ whole genome shotgun (WGS) entry which is preliminary data.</text>
</comment>
<comment type="similarity">
    <text evidence="3">Belongs to the TRAFAC class myosin-kinesin ATPase superfamily. Kinesin family.</text>
</comment>
<evidence type="ECO:0000313" key="7">
    <source>
        <dbReference type="Proteomes" id="UP001159641"/>
    </source>
</evidence>
<evidence type="ECO:0000256" key="3">
    <source>
        <dbReference type="PROSITE-ProRule" id="PRU00283"/>
    </source>
</evidence>
<dbReference type="AlphaFoldDB" id="A0AB34HJ88"/>
<name>A0AB34HJ88_ESCRO</name>
<keyword evidence="1 3" id="KW-0547">Nucleotide-binding</keyword>
<evidence type="ECO:0000313" key="6">
    <source>
        <dbReference type="EMBL" id="KAJ8791517.1"/>
    </source>
</evidence>
<protein>
    <recommendedName>
        <fullName evidence="5">Kinesin motor domain-containing protein</fullName>
    </recommendedName>
</protein>
<dbReference type="GO" id="GO:0007018">
    <property type="term" value="P:microtubule-based movement"/>
    <property type="evidence" value="ECO:0007669"/>
    <property type="project" value="InterPro"/>
</dbReference>
<evidence type="ECO:0000259" key="5">
    <source>
        <dbReference type="PROSITE" id="PS50067"/>
    </source>
</evidence>
<evidence type="ECO:0000256" key="1">
    <source>
        <dbReference type="ARBA" id="ARBA00022741"/>
    </source>
</evidence>
<dbReference type="InterPro" id="IPR027417">
    <property type="entry name" value="P-loop_NTPase"/>
</dbReference>
<reference evidence="6 7" key="1">
    <citation type="submission" date="2022-11" db="EMBL/GenBank/DDBJ databases">
        <title>Whole genome sequence of Eschrichtius robustus ER-17-0199.</title>
        <authorList>
            <person name="Bruniche-Olsen A."/>
            <person name="Black A.N."/>
            <person name="Fields C.J."/>
            <person name="Walden K."/>
            <person name="Dewoody J.A."/>
        </authorList>
    </citation>
    <scope>NUCLEOTIDE SEQUENCE [LARGE SCALE GENOMIC DNA]</scope>
    <source>
        <strain evidence="6">ER-17-0199</strain>
        <tissue evidence="6">Blubber</tissue>
    </source>
</reference>
<dbReference type="SUPFAM" id="SSF52540">
    <property type="entry name" value="P-loop containing nucleoside triphosphate hydrolases"/>
    <property type="match status" value="1"/>
</dbReference>
<dbReference type="GO" id="GO:0008017">
    <property type="term" value="F:microtubule binding"/>
    <property type="evidence" value="ECO:0007669"/>
    <property type="project" value="InterPro"/>
</dbReference>
<feature type="region of interest" description="Disordered" evidence="4">
    <location>
        <begin position="193"/>
        <end position="212"/>
    </location>
</feature>
<feature type="region of interest" description="Disordered" evidence="4">
    <location>
        <begin position="143"/>
        <end position="181"/>
    </location>
</feature>
<evidence type="ECO:0000256" key="2">
    <source>
        <dbReference type="ARBA" id="ARBA00022840"/>
    </source>
</evidence>
<keyword evidence="7" id="KW-1185">Reference proteome</keyword>
<dbReference type="GO" id="GO:0005524">
    <property type="term" value="F:ATP binding"/>
    <property type="evidence" value="ECO:0007669"/>
    <property type="project" value="UniProtKB-UniRule"/>
</dbReference>
<dbReference type="Gene3D" id="3.40.850.10">
    <property type="entry name" value="Kinesin motor domain"/>
    <property type="match status" value="1"/>
</dbReference>
<feature type="domain" description="Kinesin motor" evidence="5">
    <location>
        <begin position="1"/>
        <end position="212"/>
    </location>
</feature>
<feature type="compositionally biased region" description="Polar residues" evidence="4">
    <location>
        <begin position="154"/>
        <end position="164"/>
    </location>
</feature>
<keyword evidence="3" id="KW-0505">Motor protein</keyword>
<organism evidence="6 7">
    <name type="scientific">Eschrichtius robustus</name>
    <name type="common">California gray whale</name>
    <name type="synonym">Eschrichtius gibbosus</name>
    <dbReference type="NCBI Taxonomy" id="9764"/>
    <lineage>
        <taxon>Eukaryota</taxon>
        <taxon>Metazoa</taxon>
        <taxon>Chordata</taxon>
        <taxon>Craniata</taxon>
        <taxon>Vertebrata</taxon>
        <taxon>Euteleostomi</taxon>
        <taxon>Mammalia</taxon>
        <taxon>Eutheria</taxon>
        <taxon>Laurasiatheria</taxon>
        <taxon>Artiodactyla</taxon>
        <taxon>Whippomorpha</taxon>
        <taxon>Cetacea</taxon>
        <taxon>Mysticeti</taxon>
        <taxon>Eschrichtiidae</taxon>
        <taxon>Eschrichtius</taxon>
    </lineage>
</organism>
<dbReference type="EMBL" id="JAIQCJ010001207">
    <property type="protein sequence ID" value="KAJ8791517.1"/>
    <property type="molecule type" value="Genomic_DNA"/>
</dbReference>
<dbReference type="InterPro" id="IPR036961">
    <property type="entry name" value="Kinesin_motor_dom_sf"/>
</dbReference>
<evidence type="ECO:0000256" key="4">
    <source>
        <dbReference type="SAM" id="MobiDB-lite"/>
    </source>
</evidence>
<gene>
    <name evidence="6" type="ORF">J1605_020613</name>
</gene>
<accession>A0AB34HJ88</accession>
<dbReference type="PROSITE" id="PS50067">
    <property type="entry name" value="KINESIN_MOTOR_2"/>
    <property type="match status" value="1"/>
</dbReference>
<keyword evidence="2 3" id="KW-0067">ATP-binding</keyword>
<dbReference type="Proteomes" id="UP001159641">
    <property type="component" value="Unassembled WGS sequence"/>
</dbReference>
<sequence>MAYGQTGSGKSFTALGPHSKGEPVPQPEALGDSGVIPRAAGELFRYRRACGGLVTLVAGSAAPGEAATAAPADFSSSHLLTTVPLPQPLPPRHRRAAVCPRTGLAPKEARAGSAAEGALAIRARNRPAVKSVTATELLCPVPQLPATGRRPSMSCRTASVSPRTQGLRRGSLGPATHAEQVRAKLRPVDLVGSECAGESGKPSPAWPGDEGS</sequence>
<feature type="region of interest" description="Disordered" evidence="4">
    <location>
        <begin position="1"/>
        <end position="34"/>
    </location>
</feature>
<feature type="binding site" evidence="3">
    <location>
        <begin position="4"/>
        <end position="11"/>
    </location>
    <ligand>
        <name>ATP</name>
        <dbReference type="ChEBI" id="CHEBI:30616"/>
    </ligand>
</feature>
<dbReference type="InterPro" id="IPR001752">
    <property type="entry name" value="Kinesin_motor_dom"/>
</dbReference>
<dbReference type="GO" id="GO:0003777">
    <property type="term" value="F:microtubule motor activity"/>
    <property type="evidence" value="ECO:0007669"/>
    <property type="project" value="InterPro"/>
</dbReference>
<proteinExistence type="inferred from homology"/>